<dbReference type="GO" id="GO:0008237">
    <property type="term" value="F:metallopeptidase activity"/>
    <property type="evidence" value="ECO:0007669"/>
    <property type="project" value="UniProtKB-KW"/>
</dbReference>
<comment type="subcellular location">
    <subcellularLocation>
        <location evidence="2">Membrane</location>
        <topology evidence="2">Multi-pass membrane protein</topology>
    </subcellularLocation>
</comment>
<evidence type="ECO:0000256" key="3">
    <source>
        <dbReference type="ARBA" id="ARBA00007931"/>
    </source>
</evidence>
<evidence type="ECO:0000256" key="6">
    <source>
        <dbReference type="ARBA" id="ARBA00022723"/>
    </source>
</evidence>
<dbReference type="AlphaFoldDB" id="A0A7X6KU96"/>
<dbReference type="InterPro" id="IPR008915">
    <property type="entry name" value="Peptidase_M50"/>
</dbReference>
<keyword evidence="11 12" id="KW-0472">Membrane</keyword>
<keyword evidence="4" id="KW-0645">Protease</keyword>
<keyword evidence="5 12" id="KW-0812">Transmembrane</keyword>
<evidence type="ECO:0000256" key="4">
    <source>
        <dbReference type="ARBA" id="ARBA00022670"/>
    </source>
</evidence>
<keyword evidence="8" id="KW-0862">Zinc</keyword>
<reference evidence="14 15" key="1">
    <citation type="submission" date="2020-04" db="EMBL/GenBank/DDBJ databases">
        <title>MicrobeNet Type strains.</title>
        <authorList>
            <person name="Nicholson A.C."/>
        </authorList>
    </citation>
    <scope>NUCLEOTIDE SEQUENCE [LARGE SCALE GENOMIC DNA]</scope>
    <source>
        <strain evidence="14 15">ATCC BAA-788</strain>
    </source>
</reference>
<protein>
    <submittedName>
        <fullName evidence="14">Peptidase M50</fullName>
    </submittedName>
</protein>
<evidence type="ECO:0000259" key="13">
    <source>
        <dbReference type="Pfam" id="PF02163"/>
    </source>
</evidence>
<feature type="domain" description="Peptidase M50" evidence="13">
    <location>
        <begin position="31"/>
        <end position="103"/>
    </location>
</feature>
<keyword evidence="15" id="KW-1185">Reference proteome</keyword>
<dbReference type="GO" id="GO:0006508">
    <property type="term" value="P:proteolysis"/>
    <property type="evidence" value="ECO:0007669"/>
    <property type="project" value="UniProtKB-KW"/>
</dbReference>
<feature type="domain" description="Peptidase M50" evidence="13">
    <location>
        <begin position="114"/>
        <end position="166"/>
    </location>
</feature>
<feature type="transmembrane region" description="Helical" evidence="12">
    <location>
        <begin position="185"/>
        <end position="204"/>
    </location>
</feature>
<feature type="transmembrane region" description="Helical" evidence="12">
    <location>
        <begin position="114"/>
        <end position="137"/>
    </location>
</feature>
<evidence type="ECO:0000256" key="8">
    <source>
        <dbReference type="ARBA" id="ARBA00022833"/>
    </source>
</evidence>
<dbReference type="Proteomes" id="UP000581206">
    <property type="component" value="Unassembled WGS sequence"/>
</dbReference>
<feature type="transmembrane region" description="Helical" evidence="12">
    <location>
        <begin position="80"/>
        <end position="102"/>
    </location>
</feature>
<organism evidence="14 15">
    <name type="scientific">Cellulomonas denverensis</name>
    <dbReference type="NCBI Taxonomy" id="264297"/>
    <lineage>
        <taxon>Bacteria</taxon>
        <taxon>Bacillati</taxon>
        <taxon>Actinomycetota</taxon>
        <taxon>Actinomycetes</taxon>
        <taxon>Micrococcales</taxon>
        <taxon>Cellulomonadaceae</taxon>
        <taxon>Cellulomonas</taxon>
    </lineage>
</organism>
<sequence length="345" mass="34246">MAAIIALLFAPVFTAQLGMSTGAGYGIAAVFAVILLLSILVHELAHGLVAGAFGLQVREFALTLLGGHTQMTSVPGRPGVGALIAACGPLSNLVLALLLGLGAAVAPDGGAAHVVLYAAASANLFVGVLNLVPGLPLDGGQVLESAIWAATGDRRTGTVAAAWAGRVVAVGFVLVVLVWQSRGVWGIDLYQVVWAAVVGAFLWSGASQALRGARTAGVVEHLSVTGIGVPAVGIAATAVLAEADAARSVTGAQAVVLLSPDGRPAAYIDPAAADAVPAVDRTRVPVTAVAVGLAAGAVVDADLRGEALLSALAAVNRFSPVMVAVRGGQVVALVRGADVAARLRS</sequence>
<evidence type="ECO:0000256" key="2">
    <source>
        <dbReference type="ARBA" id="ARBA00004141"/>
    </source>
</evidence>
<gene>
    <name evidence="14" type="ORF">HGA03_05520</name>
</gene>
<comment type="similarity">
    <text evidence="3">Belongs to the peptidase M50B family.</text>
</comment>
<feature type="transmembrane region" description="Helical" evidence="12">
    <location>
        <begin position="158"/>
        <end position="179"/>
    </location>
</feature>
<keyword evidence="6" id="KW-0479">Metal-binding</keyword>
<keyword evidence="9 12" id="KW-1133">Transmembrane helix</keyword>
<dbReference type="EMBL" id="JAAXOX010000002">
    <property type="protein sequence ID" value="NKY22123.1"/>
    <property type="molecule type" value="Genomic_DNA"/>
</dbReference>
<accession>A0A7X6KU96</accession>
<evidence type="ECO:0000256" key="1">
    <source>
        <dbReference type="ARBA" id="ARBA00001947"/>
    </source>
</evidence>
<keyword evidence="7" id="KW-0378">Hydrolase</keyword>
<dbReference type="Pfam" id="PF02163">
    <property type="entry name" value="Peptidase_M50"/>
    <property type="match status" value="2"/>
</dbReference>
<evidence type="ECO:0000256" key="12">
    <source>
        <dbReference type="SAM" id="Phobius"/>
    </source>
</evidence>
<comment type="caution">
    <text evidence="14">The sequence shown here is derived from an EMBL/GenBank/DDBJ whole genome shotgun (WGS) entry which is preliminary data.</text>
</comment>
<keyword evidence="10" id="KW-0482">Metalloprotease</keyword>
<proteinExistence type="inferred from homology"/>
<evidence type="ECO:0000256" key="11">
    <source>
        <dbReference type="ARBA" id="ARBA00023136"/>
    </source>
</evidence>
<evidence type="ECO:0000256" key="5">
    <source>
        <dbReference type="ARBA" id="ARBA00022692"/>
    </source>
</evidence>
<comment type="cofactor">
    <cofactor evidence="1">
        <name>Zn(2+)</name>
        <dbReference type="ChEBI" id="CHEBI:29105"/>
    </cofactor>
</comment>
<evidence type="ECO:0000256" key="7">
    <source>
        <dbReference type="ARBA" id="ARBA00022801"/>
    </source>
</evidence>
<evidence type="ECO:0000313" key="15">
    <source>
        <dbReference type="Proteomes" id="UP000581206"/>
    </source>
</evidence>
<evidence type="ECO:0000256" key="9">
    <source>
        <dbReference type="ARBA" id="ARBA00022989"/>
    </source>
</evidence>
<evidence type="ECO:0000313" key="14">
    <source>
        <dbReference type="EMBL" id="NKY22123.1"/>
    </source>
</evidence>
<evidence type="ECO:0000256" key="10">
    <source>
        <dbReference type="ARBA" id="ARBA00023049"/>
    </source>
</evidence>
<feature type="transmembrane region" description="Helical" evidence="12">
    <location>
        <begin position="24"/>
        <end position="41"/>
    </location>
</feature>
<dbReference type="PANTHER" id="PTHR39188:SF3">
    <property type="entry name" value="STAGE IV SPORULATION PROTEIN FB"/>
    <property type="match status" value="1"/>
</dbReference>
<dbReference type="GO" id="GO:0016020">
    <property type="term" value="C:membrane"/>
    <property type="evidence" value="ECO:0007669"/>
    <property type="project" value="UniProtKB-SubCell"/>
</dbReference>
<dbReference type="PANTHER" id="PTHR39188">
    <property type="entry name" value="MEMBRANE-ASSOCIATED ZINC METALLOPROTEASE M50B"/>
    <property type="match status" value="1"/>
</dbReference>
<name>A0A7X6KU96_9CELL</name>
<dbReference type="GO" id="GO:0046872">
    <property type="term" value="F:metal ion binding"/>
    <property type="evidence" value="ECO:0007669"/>
    <property type="project" value="UniProtKB-KW"/>
</dbReference>